<evidence type="ECO:0000313" key="2">
    <source>
        <dbReference type="Proteomes" id="UP000092691"/>
    </source>
</evidence>
<evidence type="ECO:0000313" key="1">
    <source>
        <dbReference type="EMBL" id="ANP89293.1"/>
    </source>
</evidence>
<sequence length="349" mass="39829">MQGTANSDRPWIAFIDLLGTKDSAKIKKNEYPDKIRTFSRTLQEQAQHIKANTKVRYFSDSVYIECDDAIELLKFATRLRWILFSSEIFFKSALCEGRLEEVSNSREETASDSHVIDISGASFGPAAVAVYYSQENFKGIGFSVDRASITEKIEPFICRSSFPVGPEKGKWVQYFDIKYLEVEIGGVVDSDSAIDDSEVNLAFMDCLLEAALRANAKRKNLSRYYLSSLITAIQSSDFSKIELHNKKWQNYPVTFYHMMMNARNTKNYMSLSGSEAIYLTIANRIFSSETERGLPRYNDPHEDAICNEIVRMLNNLKILRQPIEELPNSILDHDIADNIARRAVSIRMK</sequence>
<gene>
    <name evidence="1" type="ORF">BA011_26320</name>
</gene>
<geneLocation type="plasmid" evidence="1 2">
    <name>unnamed1</name>
</geneLocation>
<protein>
    <submittedName>
        <fullName evidence="1">Uncharacterized protein</fullName>
    </submittedName>
</protein>
<dbReference type="Proteomes" id="UP000092691">
    <property type="component" value="Plasmid unnamed1"/>
</dbReference>
<organism evidence="1 2">
    <name type="scientific">Rhizobium leguminosarum</name>
    <dbReference type="NCBI Taxonomy" id="384"/>
    <lineage>
        <taxon>Bacteria</taxon>
        <taxon>Pseudomonadati</taxon>
        <taxon>Pseudomonadota</taxon>
        <taxon>Alphaproteobacteria</taxon>
        <taxon>Hyphomicrobiales</taxon>
        <taxon>Rhizobiaceae</taxon>
        <taxon>Rhizobium/Agrobacterium group</taxon>
        <taxon>Rhizobium</taxon>
    </lineage>
</organism>
<accession>A0A1B1CHP5</accession>
<proteinExistence type="predicted"/>
<dbReference type="RefSeq" id="WP_065282944.1">
    <property type="nucleotide sequence ID" value="NZ_CP016287.1"/>
</dbReference>
<reference evidence="1 2" key="1">
    <citation type="submission" date="2016-06" db="EMBL/GenBank/DDBJ databases">
        <title>Microsymbionts genomes from the relict species Vavilovia formosa.</title>
        <authorList>
            <person name="Chirak E."/>
            <person name="Kimeklis A."/>
            <person name="Andronov E."/>
        </authorList>
    </citation>
    <scope>NUCLEOTIDE SEQUENCE [LARGE SCALE GENOMIC DNA]</scope>
    <source>
        <strain evidence="1 2">Vaf10</strain>
        <plasmid evidence="2">Plasmid unnamed1</plasmid>
    </source>
</reference>
<name>A0A1B1CHP5_RHILE</name>
<dbReference type="AlphaFoldDB" id="A0A1B1CHP5"/>
<keyword evidence="1" id="KW-0614">Plasmid</keyword>
<dbReference type="EMBL" id="CP016287">
    <property type="protein sequence ID" value="ANP89293.1"/>
    <property type="molecule type" value="Genomic_DNA"/>
</dbReference>